<organism evidence="2 3">
    <name type="scientific">Geomonas silvestris</name>
    <dbReference type="NCBI Taxonomy" id="2740184"/>
    <lineage>
        <taxon>Bacteria</taxon>
        <taxon>Pseudomonadati</taxon>
        <taxon>Thermodesulfobacteriota</taxon>
        <taxon>Desulfuromonadia</taxon>
        <taxon>Geobacterales</taxon>
        <taxon>Geobacteraceae</taxon>
        <taxon>Geomonas</taxon>
    </lineage>
</organism>
<evidence type="ECO:0000313" key="3">
    <source>
        <dbReference type="Proteomes" id="UP000556026"/>
    </source>
</evidence>
<dbReference type="PROSITE" id="PS51257">
    <property type="entry name" value="PROKAR_LIPOPROTEIN"/>
    <property type="match status" value="1"/>
</dbReference>
<gene>
    <name evidence="2" type="ORF">GMST_09090</name>
</gene>
<evidence type="ECO:0008006" key="4">
    <source>
        <dbReference type="Google" id="ProtNLM"/>
    </source>
</evidence>
<feature type="chain" id="PRO_5027883668" description="Lipoprotein" evidence="1">
    <location>
        <begin position="25"/>
        <end position="398"/>
    </location>
</feature>
<comment type="caution">
    <text evidence="2">The sequence shown here is derived from an EMBL/GenBank/DDBJ whole genome shotgun (WGS) entry which is preliminary data.</text>
</comment>
<dbReference type="AlphaFoldDB" id="A0A6V8MFC5"/>
<name>A0A6V8MFC5_9BACT</name>
<evidence type="ECO:0000313" key="2">
    <source>
        <dbReference type="EMBL" id="GFO58584.1"/>
    </source>
</evidence>
<feature type="signal peptide" evidence="1">
    <location>
        <begin position="1"/>
        <end position="24"/>
    </location>
</feature>
<dbReference type="EMBL" id="BLXX01000002">
    <property type="protein sequence ID" value="GFO58584.1"/>
    <property type="molecule type" value="Genomic_DNA"/>
</dbReference>
<accession>A0A6V8MFC5</accession>
<sequence length="398" mass="39878">MSTKKGYLLAAAQILLLLAGCAGGGSSTGSPGGPNPSVTTISGVASKGLIKQGKVEIYAPASNGDLNGKILLKSTSTDSAGFYSANLGSYTGVVLVQVSGSYTDEATGSSATVSESAPLRAAQVIDSSSAVSVSVTPLTELATRKALGTGTQLAPSAVRAANALVSNLFQFDVVATPPVDPGVTAMAAASDNQRNYTLALAGISKLAANAGSVESVLGSWYSELAATERLSATSVNDFKQGVSDFLNDTSHNHTGVGSLPPGIGQVGYFTGTLYLYTEGQATAPITSLQTTLTLPAGVTLKKNGAGTPVVVTSGKASHAATAGLNYSDPTDSTPGVLTLAVIADPGFALGEFATVTYVAQPGVIPSTGDFQISGTQLFGFDGTALFEIKTANVVPVLP</sequence>
<dbReference type="RefSeq" id="WP_183353441.1">
    <property type="nucleotide sequence ID" value="NZ_BLXX01000002.1"/>
</dbReference>
<keyword evidence="3" id="KW-1185">Reference proteome</keyword>
<keyword evidence="1" id="KW-0732">Signal</keyword>
<reference evidence="3" key="1">
    <citation type="submission" date="2020-06" db="EMBL/GenBank/DDBJ databases">
        <title>Draft genomic sequence of Geomonas sp. Red330.</title>
        <authorList>
            <person name="Itoh H."/>
            <person name="Zhenxing X."/>
            <person name="Ushijima N."/>
            <person name="Masuda Y."/>
            <person name="Shiratori Y."/>
            <person name="Senoo K."/>
        </authorList>
    </citation>
    <scope>NUCLEOTIDE SEQUENCE [LARGE SCALE GENOMIC DNA]</scope>
    <source>
        <strain evidence="3">Red330</strain>
    </source>
</reference>
<protein>
    <recommendedName>
        <fullName evidence="4">Lipoprotein</fullName>
    </recommendedName>
</protein>
<proteinExistence type="predicted"/>
<evidence type="ECO:0000256" key="1">
    <source>
        <dbReference type="SAM" id="SignalP"/>
    </source>
</evidence>
<dbReference type="Proteomes" id="UP000556026">
    <property type="component" value="Unassembled WGS sequence"/>
</dbReference>